<name>A0A8J5C5J8_ZINOF</name>
<dbReference type="EMBL" id="JACMSC010000061">
    <property type="protein sequence ID" value="KAG6467375.1"/>
    <property type="molecule type" value="Genomic_DNA"/>
</dbReference>
<keyword evidence="4" id="KW-0472">Membrane</keyword>
<feature type="signal peptide" evidence="5">
    <location>
        <begin position="1"/>
        <end position="18"/>
    </location>
</feature>
<accession>A0A8J5C5J8</accession>
<reference evidence="7 8" key="1">
    <citation type="submission" date="2020-08" db="EMBL/GenBank/DDBJ databases">
        <title>Plant Genome Project.</title>
        <authorList>
            <person name="Zhang R.-G."/>
        </authorList>
    </citation>
    <scope>NUCLEOTIDE SEQUENCE [LARGE SCALE GENOMIC DNA]</scope>
    <source>
        <tissue evidence="7">Rhizome</tissue>
    </source>
</reference>
<comment type="subcellular location">
    <subcellularLocation>
        <location evidence="1">Membrane</location>
    </subcellularLocation>
</comment>
<keyword evidence="3 5" id="KW-0732">Signal</keyword>
<feature type="chain" id="PRO_5035196131" description="DOMON domain-containing protein" evidence="5">
    <location>
        <begin position="19"/>
        <end position="401"/>
    </location>
</feature>
<organism evidence="7 8">
    <name type="scientific">Zingiber officinale</name>
    <name type="common">Ginger</name>
    <name type="synonym">Amomum zingiber</name>
    <dbReference type="NCBI Taxonomy" id="94328"/>
    <lineage>
        <taxon>Eukaryota</taxon>
        <taxon>Viridiplantae</taxon>
        <taxon>Streptophyta</taxon>
        <taxon>Embryophyta</taxon>
        <taxon>Tracheophyta</taxon>
        <taxon>Spermatophyta</taxon>
        <taxon>Magnoliopsida</taxon>
        <taxon>Liliopsida</taxon>
        <taxon>Zingiberales</taxon>
        <taxon>Zingiberaceae</taxon>
        <taxon>Zingiber</taxon>
    </lineage>
</organism>
<comment type="caution">
    <text evidence="7">The sequence shown here is derived from an EMBL/GenBank/DDBJ whole genome shotgun (WGS) entry which is preliminary data.</text>
</comment>
<evidence type="ECO:0000256" key="1">
    <source>
        <dbReference type="ARBA" id="ARBA00004370"/>
    </source>
</evidence>
<evidence type="ECO:0000313" key="8">
    <source>
        <dbReference type="Proteomes" id="UP000734854"/>
    </source>
</evidence>
<dbReference type="PROSITE" id="PS50836">
    <property type="entry name" value="DOMON"/>
    <property type="match status" value="1"/>
</dbReference>
<dbReference type="InterPro" id="IPR005018">
    <property type="entry name" value="DOMON_domain"/>
</dbReference>
<proteinExistence type="predicted"/>
<sequence>MASLFKLISLLFLGAVISSSVPCHAKTCSGYTFSGGRSFSSCTDLQHLGAALYYNHDASENAVSVAFKAPQSSTGWVAWGLNPNSTKMVGTQAVVAFHHSNGSLVAYPTRLDSYAPSMQPQPPLSFPVTDVSAEYVKKEMIIFATLRLAGGATKFNQVWQEGSTVSHDVPQAHSMAGDNIKSLGSIDFHCRGAIDHVVAIIFGIDPPFVTTSGVDPTTAVTSSGVDLIIVVTFGADLVIATASSIDPAVASGVDPVVVAASSADPTTASSADPTTASSADPAAAAAVALGVDPAIVVTSGVDLAIAIASSAYPAVAFAADPTTVFDADPIAVVTSGVDPTATVASGVDLVAESTSGIDPVVVITLSTDLDDATLFVTSPPSSPMLLSRRPSYAASVDDLTA</sequence>
<keyword evidence="8" id="KW-1185">Reference proteome</keyword>
<keyword evidence="2" id="KW-0813">Transport</keyword>
<dbReference type="Proteomes" id="UP000734854">
    <property type="component" value="Unassembled WGS sequence"/>
</dbReference>
<feature type="domain" description="DOMON" evidence="6">
    <location>
        <begin position="48"/>
        <end position="162"/>
    </location>
</feature>
<evidence type="ECO:0000313" key="7">
    <source>
        <dbReference type="EMBL" id="KAG6467375.1"/>
    </source>
</evidence>
<evidence type="ECO:0000256" key="5">
    <source>
        <dbReference type="SAM" id="SignalP"/>
    </source>
</evidence>
<evidence type="ECO:0000259" key="6">
    <source>
        <dbReference type="PROSITE" id="PS50836"/>
    </source>
</evidence>
<evidence type="ECO:0000256" key="2">
    <source>
        <dbReference type="ARBA" id="ARBA00022448"/>
    </source>
</evidence>
<dbReference type="InterPro" id="IPR045265">
    <property type="entry name" value="AIR12_DOMON"/>
</dbReference>
<dbReference type="CDD" id="cd09629">
    <property type="entry name" value="DOMON_CIL1_like"/>
    <property type="match status" value="1"/>
</dbReference>
<evidence type="ECO:0000256" key="3">
    <source>
        <dbReference type="ARBA" id="ARBA00022729"/>
    </source>
</evidence>
<protein>
    <recommendedName>
        <fullName evidence="6">DOMON domain-containing protein</fullName>
    </recommendedName>
</protein>
<gene>
    <name evidence="7" type="ORF">ZIOFF_074818</name>
</gene>
<dbReference type="PANTHER" id="PTHR23130">
    <property type="entry name" value="CYTOCHROME B561 AND DOMON DOMAIN-CONTAINING PROTEIN"/>
    <property type="match status" value="1"/>
</dbReference>
<dbReference type="AlphaFoldDB" id="A0A8J5C5J8"/>
<dbReference type="GO" id="GO:0016020">
    <property type="term" value="C:membrane"/>
    <property type="evidence" value="ECO:0007669"/>
    <property type="project" value="UniProtKB-SubCell"/>
</dbReference>
<evidence type="ECO:0000256" key="4">
    <source>
        <dbReference type="ARBA" id="ARBA00023136"/>
    </source>
</evidence>
<dbReference type="Pfam" id="PF04526">
    <property type="entry name" value="DUF568"/>
    <property type="match status" value="1"/>
</dbReference>
<dbReference type="PANTHER" id="PTHR23130:SF159">
    <property type="entry name" value="OS08G0335600 PROTEIN"/>
    <property type="match status" value="1"/>
</dbReference>